<dbReference type="InterPro" id="IPR018247">
    <property type="entry name" value="EF_Hand_1_Ca_BS"/>
</dbReference>
<evidence type="ECO:0000256" key="1">
    <source>
        <dbReference type="SAM" id="MobiDB-lite"/>
    </source>
</evidence>
<reference evidence="4 5" key="1">
    <citation type="submission" date="2019-03" db="EMBL/GenBank/DDBJ databases">
        <authorList>
            <person name="Gaulin E."/>
            <person name="Dumas B."/>
        </authorList>
    </citation>
    <scope>NUCLEOTIDE SEQUENCE [LARGE SCALE GENOMIC DNA]</scope>
    <source>
        <strain evidence="4">CBS 568.67</strain>
    </source>
</reference>
<feature type="region of interest" description="Disordered" evidence="1">
    <location>
        <begin position="48"/>
        <end position="237"/>
    </location>
</feature>
<feature type="region of interest" description="Disordered" evidence="1">
    <location>
        <begin position="270"/>
        <end position="292"/>
    </location>
</feature>
<accession>A0A485KVU3</accession>
<sequence>MRALVITTAVAAILATCSDAENAHRGGTGLLRGSTGDVNRFLRFREVDDIDNEDDDDYPGDESDTLDEEDDSSNNAVYGQYTDGDIEEGPDAEGYYNYGDNDGDNNSVNGQDTDDIEEGPDAEGYYNYGDDDGDNNANSVNGQAIEEGPDADGYYNYGDDDGDDNANSVNGQDLEEGPDADGYYNYGDNDGDDNNSAYTVDGPDDVDGVYGPDASMESVDGAGVSNDDDDDDYVSNDDVQSYYSNVAEQAEVDLDGFESDEQLYDQDGDYTYASDELNDPDAFDAWGDDDEQ</sequence>
<gene>
    <name evidence="4" type="primary">Aste57867_12384</name>
    <name evidence="3" type="ORF">As57867_012338</name>
    <name evidence="4" type="ORF">ASTE57867_12384</name>
</gene>
<dbReference type="EMBL" id="VJMH01005359">
    <property type="protein sequence ID" value="KAF0696885.1"/>
    <property type="molecule type" value="Genomic_DNA"/>
</dbReference>
<feature type="compositionally biased region" description="Acidic residues" evidence="1">
    <location>
        <begin position="276"/>
        <end position="292"/>
    </location>
</feature>
<feature type="compositionally biased region" description="Low complexity" evidence="1">
    <location>
        <begin position="208"/>
        <end position="225"/>
    </location>
</feature>
<feature type="compositionally biased region" description="Low complexity" evidence="1">
    <location>
        <begin position="94"/>
        <end position="106"/>
    </location>
</feature>
<feature type="chain" id="PRO_5036116237" evidence="2">
    <location>
        <begin position="21"/>
        <end position="292"/>
    </location>
</feature>
<feature type="compositionally biased region" description="Acidic residues" evidence="1">
    <location>
        <begin position="112"/>
        <end position="121"/>
    </location>
</feature>
<dbReference type="Proteomes" id="UP000332933">
    <property type="component" value="Unassembled WGS sequence"/>
</dbReference>
<dbReference type="EMBL" id="CAADRA010005380">
    <property type="protein sequence ID" value="VFT89235.1"/>
    <property type="molecule type" value="Genomic_DNA"/>
</dbReference>
<feature type="compositionally biased region" description="Acidic residues" evidence="1">
    <location>
        <begin position="226"/>
        <end position="235"/>
    </location>
</feature>
<dbReference type="AlphaFoldDB" id="A0A485KVU3"/>
<name>A0A485KVU3_9STRA</name>
<feature type="signal peptide" evidence="2">
    <location>
        <begin position="1"/>
        <end position="20"/>
    </location>
</feature>
<feature type="compositionally biased region" description="Acidic residues" evidence="1">
    <location>
        <begin position="48"/>
        <end position="72"/>
    </location>
</feature>
<keyword evidence="5" id="KW-1185">Reference proteome</keyword>
<evidence type="ECO:0000256" key="2">
    <source>
        <dbReference type="SAM" id="SignalP"/>
    </source>
</evidence>
<keyword evidence="2" id="KW-0732">Signal</keyword>
<protein>
    <submittedName>
        <fullName evidence="4">Aste57867_12384 protein</fullName>
    </submittedName>
</protein>
<organism evidence="4 5">
    <name type="scientific">Aphanomyces stellatus</name>
    <dbReference type="NCBI Taxonomy" id="120398"/>
    <lineage>
        <taxon>Eukaryota</taxon>
        <taxon>Sar</taxon>
        <taxon>Stramenopiles</taxon>
        <taxon>Oomycota</taxon>
        <taxon>Saprolegniomycetes</taxon>
        <taxon>Saprolegniales</taxon>
        <taxon>Verrucalvaceae</taxon>
        <taxon>Aphanomyces</taxon>
    </lineage>
</organism>
<proteinExistence type="predicted"/>
<evidence type="ECO:0000313" key="5">
    <source>
        <dbReference type="Proteomes" id="UP000332933"/>
    </source>
</evidence>
<reference evidence="3" key="2">
    <citation type="submission" date="2019-06" db="EMBL/GenBank/DDBJ databases">
        <title>Genomics analysis of Aphanomyces spp. identifies a new class of oomycete effector associated with host adaptation.</title>
        <authorList>
            <person name="Gaulin E."/>
        </authorList>
    </citation>
    <scope>NUCLEOTIDE SEQUENCE</scope>
    <source>
        <strain evidence="3">CBS 578.67</strain>
    </source>
</reference>
<evidence type="ECO:0000313" key="4">
    <source>
        <dbReference type="EMBL" id="VFT89235.1"/>
    </source>
</evidence>
<evidence type="ECO:0000313" key="3">
    <source>
        <dbReference type="EMBL" id="KAF0696885.1"/>
    </source>
</evidence>
<dbReference type="PROSITE" id="PS00018">
    <property type="entry name" value="EF_HAND_1"/>
    <property type="match status" value="1"/>
</dbReference>